<dbReference type="Gene3D" id="3.40.50.720">
    <property type="entry name" value="NAD(P)-binding Rossmann-like Domain"/>
    <property type="match status" value="1"/>
</dbReference>
<dbReference type="InterPro" id="IPR042104">
    <property type="entry name" value="PKS_dehydratase_sf"/>
</dbReference>
<dbReference type="InterPro" id="IPR009081">
    <property type="entry name" value="PP-bd_ACP"/>
</dbReference>
<dbReference type="InterPro" id="IPR050091">
    <property type="entry name" value="PKS_NRPS_Biosynth_Enz"/>
</dbReference>
<keyword evidence="1" id="KW-0596">Phosphopantetheine</keyword>
<dbReference type="OrthoDB" id="329835at2759"/>
<dbReference type="InterPro" id="IPR018201">
    <property type="entry name" value="Ketoacyl_synth_AS"/>
</dbReference>
<feature type="active site" description="Proton acceptor; for dehydratase activity" evidence="6">
    <location>
        <position position="915"/>
    </location>
</feature>
<dbReference type="GO" id="GO:0004312">
    <property type="term" value="F:fatty acid synthase activity"/>
    <property type="evidence" value="ECO:0007669"/>
    <property type="project" value="TreeGrafter"/>
</dbReference>
<dbReference type="Pfam" id="PF16197">
    <property type="entry name" value="KAsynt_C_assoc"/>
    <property type="match status" value="1"/>
</dbReference>
<dbReference type="SUPFAM" id="SSF55048">
    <property type="entry name" value="Probable ACP-binding domain of malonyl-CoA ACP transacylase"/>
    <property type="match status" value="1"/>
</dbReference>
<feature type="domain" description="PKS/mFAS DH" evidence="8">
    <location>
        <begin position="881"/>
        <end position="1166"/>
    </location>
</feature>
<dbReference type="InterPro" id="IPR020841">
    <property type="entry name" value="PKS_Beta-ketoAc_synthase_dom"/>
</dbReference>
<feature type="region of interest" description="N-terminal hotdog fold" evidence="6">
    <location>
        <begin position="881"/>
        <end position="998"/>
    </location>
</feature>
<dbReference type="Pfam" id="PF08659">
    <property type="entry name" value="KR"/>
    <property type="match status" value="1"/>
</dbReference>
<dbReference type="Proteomes" id="UP000076727">
    <property type="component" value="Unassembled WGS sequence"/>
</dbReference>
<evidence type="ECO:0000256" key="3">
    <source>
        <dbReference type="ARBA" id="ARBA00022679"/>
    </source>
</evidence>
<dbReference type="Pfam" id="PF14765">
    <property type="entry name" value="PS-DH"/>
    <property type="match status" value="1"/>
</dbReference>
<dbReference type="Gene3D" id="3.30.70.3290">
    <property type="match status" value="1"/>
</dbReference>
<dbReference type="InterPro" id="IPR049551">
    <property type="entry name" value="PKS_DH_C"/>
</dbReference>
<dbReference type="InterPro" id="IPR036291">
    <property type="entry name" value="NAD(P)-bd_dom_sf"/>
</dbReference>
<dbReference type="InterPro" id="IPR057326">
    <property type="entry name" value="KR_dom"/>
</dbReference>
<evidence type="ECO:0000313" key="10">
    <source>
        <dbReference type="Proteomes" id="UP000076727"/>
    </source>
</evidence>
<dbReference type="SUPFAM" id="SSF53901">
    <property type="entry name" value="Thiolase-like"/>
    <property type="match status" value="1"/>
</dbReference>
<dbReference type="Pfam" id="PF00698">
    <property type="entry name" value="Acyl_transf_1"/>
    <property type="match status" value="1"/>
</dbReference>
<evidence type="ECO:0000256" key="6">
    <source>
        <dbReference type="PROSITE-ProRule" id="PRU01363"/>
    </source>
</evidence>
<dbReference type="InterPro" id="IPR001227">
    <property type="entry name" value="Ac_transferase_dom_sf"/>
</dbReference>
<dbReference type="InterPro" id="IPR016039">
    <property type="entry name" value="Thiolase-like"/>
</dbReference>
<dbReference type="InterPro" id="IPR006162">
    <property type="entry name" value="Ppantetheine_attach_site"/>
</dbReference>
<dbReference type="Pfam" id="PF21089">
    <property type="entry name" value="PKS_DH_N"/>
    <property type="match status" value="1"/>
</dbReference>
<name>A0A165LJR0_9APHY</name>
<dbReference type="InterPro" id="IPR013968">
    <property type="entry name" value="PKS_KR"/>
</dbReference>
<organism evidence="9 10">
    <name type="scientific">Daedalea quercina L-15889</name>
    <dbReference type="NCBI Taxonomy" id="1314783"/>
    <lineage>
        <taxon>Eukaryota</taxon>
        <taxon>Fungi</taxon>
        <taxon>Dikarya</taxon>
        <taxon>Basidiomycota</taxon>
        <taxon>Agaricomycotina</taxon>
        <taxon>Agaricomycetes</taxon>
        <taxon>Polyporales</taxon>
        <taxon>Fomitopsis</taxon>
    </lineage>
</organism>
<feature type="region of interest" description="C-terminal hotdog fold" evidence="6">
    <location>
        <begin position="1017"/>
        <end position="1166"/>
    </location>
</feature>
<dbReference type="SUPFAM" id="SSF51735">
    <property type="entry name" value="NAD(P)-binding Rossmann-fold domains"/>
    <property type="match status" value="1"/>
</dbReference>
<keyword evidence="4" id="KW-0843">Virulence</keyword>
<feature type="domain" description="Ketosynthase family 3 (KS3)" evidence="7">
    <location>
        <begin position="1"/>
        <end position="420"/>
    </location>
</feature>
<dbReference type="SUPFAM" id="SSF52151">
    <property type="entry name" value="FabD/lysophospholipase-like"/>
    <property type="match status" value="1"/>
</dbReference>
<dbReference type="PANTHER" id="PTHR43775">
    <property type="entry name" value="FATTY ACID SYNTHASE"/>
    <property type="match status" value="1"/>
</dbReference>
<gene>
    <name evidence="9" type="ORF">DAEQUDRAFT_769631</name>
</gene>
<dbReference type="Gene3D" id="3.40.366.10">
    <property type="entry name" value="Malonyl-Coenzyme A Acyl Carrier Protein, domain 2"/>
    <property type="match status" value="1"/>
</dbReference>
<dbReference type="InterPro" id="IPR014030">
    <property type="entry name" value="Ketoacyl_synth_N"/>
</dbReference>
<dbReference type="InterPro" id="IPR049552">
    <property type="entry name" value="PKS_DH_N"/>
</dbReference>
<proteinExistence type="predicted"/>
<dbReference type="CDD" id="cd00833">
    <property type="entry name" value="PKS"/>
    <property type="match status" value="1"/>
</dbReference>
<evidence type="ECO:0000259" key="7">
    <source>
        <dbReference type="PROSITE" id="PS52004"/>
    </source>
</evidence>
<dbReference type="Pfam" id="PF00550">
    <property type="entry name" value="PP-binding"/>
    <property type="match status" value="1"/>
</dbReference>
<sequence>MTSIAIVGVSVELPSGKHAPKNLDRDAFFQLLLDGADTYQHMPKSRLNAEAWLGRHLGEIHVHTGAFLKDIDVFDNVEFGVSTRDARSMTPATRRLLENVFLALLDSGIDYRSRNVGCFTSATAFDLTSVTEPDEYDERGSFAGVPSMVANRISTHLDLLGPSVPTDTACSSTLTAFHLAVQSISQGECEAAVVAGCQLNHRFIDWFTYSQGSLLAKDGKCKPFDASADGFSRGEGCVAIVLKPLERALQDRDHIYATVLGTAINSSGGSAPPGAPVAEAQRAAMRQAFMRANRSFNDVDYVEMHATGTAKGDPTEANWIGAECSRDDELLVGSVKGNIGHTEIVAFLASLCKVVSVFKTGTIPPAANLHTLNPAIEWERYKLHAPTRATPLPCRSGTNPLVSIASSGIGGSNGHVVLEGPPIVPLPERSVISSSGPAVLMACGLSSRSAASIGQSLQGLLSAGAANLHALSTVLGRRAKQMSWRSYAVAEEGSLNAVSFSAPQYCPRTKPPILFLFSGQGPQHVDMGRELFDKFPVFRKSILDMDAVFARVTGKSMVKDHGLFSGTTAVMDGTWPISLTLPSIAMFQMALFDLLVHLGVKPDAVMGHSAGETAVLYASGAAPKSMAIELAVLRGRVFSSMEDMGATMAAVSCRPDEAALLIDQVRKEDKECVLDIACHNAPSAVAISGHEVAIDRFTELALVHGYFCRKIRTRVPIHSSMMEHCRDEYVKTLHDLFDRYPGRRIPTVVTYSTSTGELFEGPYDAEYFWNNTRNPVLFTHAIQEAALSSAATTIEISPHPVLSSYVSQITDNANAVFASTRRRKQGRPSTECRNLLELCGQLTSTGHNSVDFAALNGCACYELSTPLPEYPFQRKTFPLYPETPGRAKQLESHNGPLNHRYLKVNRETHPMLAEHVIRGEPIMPAAGFIEMALEFGATVLMDVDMRTILSFENVDIAGPSYYYTGMSFLLGGYVLGDEQSYNPAYRRRGYMRVDIYRSNPRHFILGWIYPLYVSDVKVILENVLFYRSLAYFSAYGASFRRVTEVFYGYHEALVSIKGMDEVLRRDGRYLLHPAILDACLHITSFRPFHGDHNPNSYYLPAHVDAVILHRRPQVHLFPEHIYAHTSLRQWTPSSIYYDIIIADDDGIPVCTLQGLEVAKHLFNPPPDSLIPYDVALQTPLVSLLTESKGTIKTNGSHYDNGYRNIEHCKQMEKRSVIMGLDHSDALRKAVGELAPEGRRRVVRILLLGSDSSLTTLLIRVLEEFSFLFFDISIQKDTGASIDVNPRQGTIRQLGIDLSRPRIEYPGYFDIISTFHLDGGTQNSWLSHLLVPGGSLVCTIQPESPAANGHMAHAPPVPSQGLHMAGSSLRSTLLPPDGSSSILTKKAATNVVDASEAPMFDPDEAFVFHYTQGVEVDLQWDFSGLDSADRLDVWILTTQGRDGGAAVGLVRALRLEYLSWTLHVVVFPSSYDETSREGYLRTIPVYMREELDIFVTEDGHMLVPRMIPLLDRPSQDEDVNHTDISDEAHEGSILVDVQEAFDETQVVWILGTECNRSQRLANASNNHPHQVIALSKGPLVEFVAVREEVTLHLSPYLGQYATSVVRALPGIVTAILAQGAHTFNNVRRCKGRRVLVTHSNTLTAMMVLWTYQKQGMVVVEIPENATPLQLSSVLRSGFDMIVSGYTDTAYVELLKSSSTSMEGRLYLWNDPRDGLGSVLRNDIWSVQDALKLALDFLENCIEELAWKLHERPVENVHRRPDVKTSKTQRGVVFSPHKTYLVLGGIGNLGVHVTWMLYRHGARHIVVTSRRGASTLGVSANRLVRRMFGYMQSLPDLDLRLSAIDASKADSLAQLLCTLPEDAPLAGCLVLTAILADRTFARLEEADFTQVYESKIGVIDALHDCIDIRTLDFLVPFSSMAGLFGNGGQANYCAANTAMEEQVSAYPNAFAFVCPGIIDSTMMHAGNLGESGKIIQLEQFAQWGITAEEMVLWLEDALRRFQAGERFARYVPTVDWHALERTRGMPLIGRHLISDSHSYVLADGGGVDDAINVGEKMAAVVRAVLGIAEEDFSPQTPFTTYGVDSLSAARLAFMLRPYVEVTQLQLLADMSLKGLEKLTVTSEGGKEACQPE</sequence>
<dbReference type="STRING" id="1314783.A0A165LJR0"/>
<dbReference type="InterPro" id="IPR016035">
    <property type="entry name" value="Acyl_Trfase/lysoPLipase"/>
</dbReference>
<dbReference type="Pfam" id="PF00109">
    <property type="entry name" value="ketoacyl-synt"/>
    <property type="match status" value="1"/>
</dbReference>
<dbReference type="Gene3D" id="3.10.129.110">
    <property type="entry name" value="Polyketide synthase dehydratase"/>
    <property type="match status" value="2"/>
</dbReference>
<reference evidence="9 10" key="1">
    <citation type="journal article" date="2016" name="Mol. Biol. Evol.">
        <title>Comparative Genomics of Early-Diverging Mushroom-Forming Fungi Provides Insights into the Origins of Lignocellulose Decay Capabilities.</title>
        <authorList>
            <person name="Nagy L.G."/>
            <person name="Riley R."/>
            <person name="Tritt A."/>
            <person name="Adam C."/>
            <person name="Daum C."/>
            <person name="Floudas D."/>
            <person name="Sun H."/>
            <person name="Yadav J.S."/>
            <person name="Pangilinan J."/>
            <person name="Larsson K.H."/>
            <person name="Matsuura K."/>
            <person name="Barry K."/>
            <person name="Labutti K."/>
            <person name="Kuo R."/>
            <person name="Ohm R.A."/>
            <person name="Bhattacharya S.S."/>
            <person name="Shirouzu T."/>
            <person name="Yoshinaga Y."/>
            <person name="Martin F.M."/>
            <person name="Grigoriev I.V."/>
            <person name="Hibbett D.S."/>
        </authorList>
    </citation>
    <scope>NUCLEOTIDE SEQUENCE [LARGE SCALE GENOMIC DNA]</scope>
    <source>
        <strain evidence="9 10">L-15889</strain>
    </source>
</reference>
<evidence type="ECO:0000259" key="8">
    <source>
        <dbReference type="PROSITE" id="PS52019"/>
    </source>
</evidence>
<dbReference type="Gene3D" id="1.10.1200.10">
    <property type="entry name" value="ACP-like"/>
    <property type="match status" value="1"/>
</dbReference>
<dbReference type="PROSITE" id="PS00012">
    <property type="entry name" value="PHOSPHOPANTETHEINE"/>
    <property type="match status" value="1"/>
</dbReference>
<dbReference type="SUPFAM" id="SSF47336">
    <property type="entry name" value="ACP-like"/>
    <property type="match status" value="1"/>
</dbReference>
<dbReference type="InterPro" id="IPR036736">
    <property type="entry name" value="ACP-like_sf"/>
</dbReference>
<dbReference type="Pfam" id="PF02801">
    <property type="entry name" value="Ketoacyl-synt_C"/>
    <property type="match status" value="1"/>
</dbReference>
<dbReference type="PROSITE" id="PS52004">
    <property type="entry name" value="KS3_2"/>
    <property type="match status" value="1"/>
</dbReference>
<evidence type="ECO:0000256" key="1">
    <source>
        <dbReference type="ARBA" id="ARBA00022450"/>
    </source>
</evidence>
<feature type="active site" description="Proton donor; for dehydratase activity" evidence="6">
    <location>
        <position position="1077"/>
    </location>
</feature>
<dbReference type="GO" id="GO:0006633">
    <property type="term" value="P:fatty acid biosynthetic process"/>
    <property type="evidence" value="ECO:0007669"/>
    <property type="project" value="InterPro"/>
</dbReference>
<dbReference type="EMBL" id="KV429126">
    <property type="protein sequence ID" value="KZT64508.1"/>
    <property type="molecule type" value="Genomic_DNA"/>
</dbReference>
<keyword evidence="2" id="KW-0597">Phosphoprotein</keyword>
<dbReference type="SMART" id="SM00827">
    <property type="entry name" value="PKS_AT"/>
    <property type="match status" value="1"/>
</dbReference>
<keyword evidence="5" id="KW-0511">Multifunctional enzyme</keyword>
<dbReference type="InterPro" id="IPR014043">
    <property type="entry name" value="Acyl_transferase_dom"/>
</dbReference>
<dbReference type="InterPro" id="IPR049900">
    <property type="entry name" value="PKS_mFAS_DH"/>
</dbReference>
<dbReference type="PANTHER" id="PTHR43775:SF37">
    <property type="entry name" value="SI:DKEY-61P9.11"/>
    <property type="match status" value="1"/>
</dbReference>
<dbReference type="SMART" id="SM00822">
    <property type="entry name" value="PKS_KR"/>
    <property type="match status" value="1"/>
</dbReference>
<evidence type="ECO:0000256" key="5">
    <source>
        <dbReference type="ARBA" id="ARBA00023268"/>
    </source>
</evidence>
<keyword evidence="3" id="KW-0808">Transferase</keyword>
<dbReference type="PROSITE" id="PS00606">
    <property type="entry name" value="KS3_1"/>
    <property type="match status" value="1"/>
</dbReference>
<dbReference type="SMART" id="SM00825">
    <property type="entry name" value="PKS_KS"/>
    <property type="match status" value="1"/>
</dbReference>
<dbReference type="InterPro" id="IPR014031">
    <property type="entry name" value="Ketoacyl_synth_C"/>
</dbReference>
<evidence type="ECO:0000313" key="9">
    <source>
        <dbReference type="EMBL" id="KZT64508.1"/>
    </source>
</evidence>
<evidence type="ECO:0000256" key="4">
    <source>
        <dbReference type="ARBA" id="ARBA00023026"/>
    </source>
</evidence>
<dbReference type="GO" id="GO:0004315">
    <property type="term" value="F:3-oxoacyl-[acyl-carrier-protein] synthase activity"/>
    <property type="evidence" value="ECO:0007669"/>
    <property type="project" value="InterPro"/>
</dbReference>
<dbReference type="PROSITE" id="PS52019">
    <property type="entry name" value="PKS_MFAS_DH"/>
    <property type="match status" value="1"/>
</dbReference>
<dbReference type="Gene3D" id="3.40.47.10">
    <property type="match status" value="1"/>
</dbReference>
<accession>A0A165LJR0</accession>
<evidence type="ECO:0000256" key="2">
    <source>
        <dbReference type="ARBA" id="ARBA00022553"/>
    </source>
</evidence>
<keyword evidence="10" id="KW-1185">Reference proteome</keyword>
<dbReference type="InterPro" id="IPR016036">
    <property type="entry name" value="Malonyl_transacylase_ACP-bd"/>
</dbReference>
<protein>
    <submittedName>
        <fullName evidence="9">Ketoacyl-synt-domain-containing protein</fullName>
    </submittedName>
</protein>
<dbReference type="InterPro" id="IPR032821">
    <property type="entry name" value="PKS_assoc"/>
</dbReference>